<dbReference type="AlphaFoldDB" id="A0A922JXX1"/>
<accession>A0A922JXX1</accession>
<evidence type="ECO:0000313" key="1">
    <source>
        <dbReference type="EMBL" id="KAG6721299.1"/>
    </source>
</evidence>
<dbReference type="Proteomes" id="UP000811246">
    <property type="component" value="Chromosome 3"/>
</dbReference>
<reference evidence="1" key="1">
    <citation type="submission" date="2021-01" db="EMBL/GenBank/DDBJ databases">
        <authorList>
            <person name="Lovell J.T."/>
            <person name="Bentley N."/>
            <person name="Bhattarai G."/>
            <person name="Jenkins J.W."/>
            <person name="Sreedasyam A."/>
            <person name="Alarcon Y."/>
            <person name="Bock C."/>
            <person name="Boston L."/>
            <person name="Carlson J."/>
            <person name="Cervantes K."/>
            <person name="Clermont K."/>
            <person name="Krom N."/>
            <person name="Kubenka K."/>
            <person name="Mamidi S."/>
            <person name="Mattison C."/>
            <person name="Monteros M."/>
            <person name="Pisani C."/>
            <person name="Plott C."/>
            <person name="Rajasekar S."/>
            <person name="Rhein H.S."/>
            <person name="Rohla C."/>
            <person name="Song M."/>
            <person name="Hilaire R.S."/>
            <person name="Shu S."/>
            <person name="Wells L."/>
            <person name="Wang X."/>
            <person name="Webber J."/>
            <person name="Heerema R.J."/>
            <person name="Klein P."/>
            <person name="Conner P."/>
            <person name="Grauke L."/>
            <person name="Grimwood J."/>
            <person name="Schmutz J."/>
            <person name="Randall J.J."/>
        </authorList>
    </citation>
    <scope>NUCLEOTIDE SEQUENCE</scope>
    <source>
        <tissue evidence="1">Leaf</tissue>
    </source>
</reference>
<proteinExistence type="predicted"/>
<gene>
    <name evidence="1" type="ORF">I3842_03G107000</name>
</gene>
<evidence type="ECO:0000313" key="2">
    <source>
        <dbReference type="Proteomes" id="UP000811246"/>
    </source>
</evidence>
<comment type="caution">
    <text evidence="1">The sequence shown here is derived from an EMBL/GenBank/DDBJ whole genome shotgun (WGS) entry which is preliminary data.</text>
</comment>
<dbReference type="EMBL" id="CM031827">
    <property type="protein sequence ID" value="KAG6721299.1"/>
    <property type="molecule type" value="Genomic_DNA"/>
</dbReference>
<sequence>MQIEWQAFEGPTHTCCSKDHSLGQHTWDPVTRTTHTMQDSKTRCSTQQHTCTRLLQHSHMHDRHSSFCEPRLDGKEKMWESNEWTERGRVMSGRVMSGKCHS</sequence>
<organism evidence="1 2">
    <name type="scientific">Carya illinoinensis</name>
    <name type="common">Pecan</name>
    <dbReference type="NCBI Taxonomy" id="32201"/>
    <lineage>
        <taxon>Eukaryota</taxon>
        <taxon>Viridiplantae</taxon>
        <taxon>Streptophyta</taxon>
        <taxon>Embryophyta</taxon>
        <taxon>Tracheophyta</taxon>
        <taxon>Spermatophyta</taxon>
        <taxon>Magnoliopsida</taxon>
        <taxon>eudicotyledons</taxon>
        <taxon>Gunneridae</taxon>
        <taxon>Pentapetalae</taxon>
        <taxon>rosids</taxon>
        <taxon>fabids</taxon>
        <taxon>Fagales</taxon>
        <taxon>Juglandaceae</taxon>
        <taxon>Carya</taxon>
    </lineage>
</organism>
<name>A0A922JXX1_CARIL</name>
<protein>
    <submittedName>
        <fullName evidence="1">Uncharacterized protein</fullName>
    </submittedName>
</protein>